<proteinExistence type="predicted"/>
<accession>A0A6C0K656</accession>
<keyword evidence="1" id="KW-0812">Transmembrane</keyword>
<evidence type="ECO:0000256" key="1">
    <source>
        <dbReference type="SAM" id="Phobius"/>
    </source>
</evidence>
<dbReference type="EMBL" id="MN740798">
    <property type="protein sequence ID" value="QHU12280.1"/>
    <property type="molecule type" value="Genomic_DNA"/>
</dbReference>
<feature type="transmembrane region" description="Helical" evidence="1">
    <location>
        <begin position="69"/>
        <end position="90"/>
    </location>
</feature>
<feature type="transmembrane region" description="Helical" evidence="1">
    <location>
        <begin position="96"/>
        <end position="118"/>
    </location>
</feature>
<keyword evidence="1" id="KW-1133">Transmembrane helix</keyword>
<evidence type="ECO:0000313" key="2">
    <source>
        <dbReference type="EMBL" id="QHU12280.1"/>
    </source>
</evidence>
<dbReference type="AlphaFoldDB" id="A0A6C0K656"/>
<sequence length="168" mass="18562">MFRIQEDSVKHLHITYANSSNITNQIYIARVSPKYIHLIGTVDKYDVIDLFGLRNSYIYSNSYTMPDRMLMPCACGMLGTLLGFIFSQSITDPCLGMVIGAGTCGSLGCILTCISCIMDPPCKDPPLPIASVVEPVVVQNIYLVCNGQDKYPSNQDKMFIKQIFASTV</sequence>
<protein>
    <submittedName>
        <fullName evidence="2">Uncharacterized protein</fullName>
    </submittedName>
</protein>
<keyword evidence="1" id="KW-0472">Membrane</keyword>
<reference evidence="2" key="1">
    <citation type="journal article" date="2020" name="Nature">
        <title>Giant virus diversity and host interactions through global metagenomics.</title>
        <authorList>
            <person name="Schulz F."/>
            <person name="Roux S."/>
            <person name="Paez-Espino D."/>
            <person name="Jungbluth S."/>
            <person name="Walsh D.A."/>
            <person name="Denef V.J."/>
            <person name="McMahon K.D."/>
            <person name="Konstantinidis K.T."/>
            <person name="Eloe-Fadrosh E.A."/>
            <person name="Kyrpides N.C."/>
            <person name="Woyke T."/>
        </authorList>
    </citation>
    <scope>NUCLEOTIDE SEQUENCE</scope>
    <source>
        <strain evidence="2">GVMAG-S-1101171-110</strain>
    </source>
</reference>
<name>A0A6C0K656_9ZZZZ</name>
<organism evidence="2">
    <name type="scientific">viral metagenome</name>
    <dbReference type="NCBI Taxonomy" id="1070528"/>
    <lineage>
        <taxon>unclassified sequences</taxon>
        <taxon>metagenomes</taxon>
        <taxon>organismal metagenomes</taxon>
    </lineage>
</organism>